<reference evidence="1" key="2">
    <citation type="submission" date="2016-06" db="EMBL/GenBank/DDBJ databases">
        <title>The genome of a short-lived fish provides insights into sex chromosome evolution and the genetic control of aging.</title>
        <authorList>
            <person name="Reichwald K."/>
            <person name="Felder M."/>
            <person name="Petzold A."/>
            <person name="Koch P."/>
            <person name="Groth M."/>
            <person name="Platzer M."/>
        </authorList>
    </citation>
    <scope>NUCLEOTIDE SEQUENCE</scope>
    <source>
        <tissue evidence="1">Brain</tissue>
    </source>
</reference>
<evidence type="ECO:0000313" key="1">
    <source>
        <dbReference type="EMBL" id="SBR31876.1"/>
    </source>
</evidence>
<proteinExistence type="predicted"/>
<protein>
    <submittedName>
        <fullName evidence="1">Uncharacterized protein</fullName>
    </submittedName>
</protein>
<gene>
    <name evidence="1" type="primary">Nfu_g_1_024278</name>
</gene>
<reference evidence="1" key="1">
    <citation type="submission" date="2016-05" db="EMBL/GenBank/DDBJ databases">
        <authorList>
            <person name="Lavstsen T."/>
            <person name="Jespersen J.S."/>
        </authorList>
    </citation>
    <scope>NUCLEOTIDE SEQUENCE</scope>
    <source>
        <tissue evidence="1">Brain</tissue>
    </source>
</reference>
<name>A0A1A8KI58_NOTKU</name>
<feature type="non-terminal residue" evidence="1">
    <location>
        <position position="81"/>
    </location>
</feature>
<organism evidence="1">
    <name type="scientific">Nothobranchius kuhntae</name>
    <name type="common">Beira killifish</name>
    <dbReference type="NCBI Taxonomy" id="321403"/>
    <lineage>
        <taxon>Eukaryota</taxon>
        <taxon>Metazoa</taxon>
        <taxon>Chordata</taxon>
        <taxon>Craniata</taxon>
        <taxon>Vertebrata</taxon>
        <taxon>Euteleostomi</taxon>
        <taxon>Actinopterygii</taxon>
        <taxon>Neopterygii</taxon>
        <taxon>Teleostei</taxon>
        <taxon>Neoteleostei</taxon>
        <taxon>Acanthomorphata</taxon>
        <taxon>Ovalentaria</taxon>
        <taxon>Atherinomorphae</taxon>
        <taxon>Cyprinodontiformes</taxon>
        <taxon>Nothobranchiidae</taxon>
        <taxon>Nothobranchius</taxon>
    </lineage>
</organism>
<feature type="non-terminal residue" evidence="1">
    <location>
        <position position="1"/>
    </location>
</feature>
<accession>A0A1A8KI58</accession>
<dbReference type="AlphaFoldDB" id="A0A1A8KI58"/>
<sequence>WMYLPGSHHNPPGLQFSRFASPPSPLPSAAIIWLPLLDTPSHRLPSLLASGLVPASLYLDISRTLLIRLNKSLFELSAFVL</sequence>
<dbReference type="EMBL" id="HAEE01011826">
    <property type="protein sequence ID" value="SBR31876.1"/>
    <property type="molecule type" value="Transcribed_RNA"/>
</dbReference>